<dbReference type="AlphaFoldDB" id="A0AAV9PTW6"/>
<proteinExistence type="predicted"/>
<reference evidence="2 3" key="1">
    <citation type="submission" date="2023-08" db="EMBL/GenBank/DDBJ databases">
        <title>Black Yeasts Isolated from many extreme environments.</title>
        <authorList>
            <person name="Coleine C."/>
            <person name="Stajich J.E."/>
            <person name="Selbmann L."/>
        </authorList>
    </citation>
    <scope>NUCLEOTIDE SEQUENCE [LARGE SCALE GENOMIC DNA]</scope>
    <source>
        <strain evidence="2 3">CCFEE 5935</strain>
    </source>
</reference>
<evidence type="ECO:0000313" key="3">
    <source>
        <dbReference type="Proteomes" id="UP001337655"/>
    </source>
</evidence>
<dbReference type="PANTHER" id="PTHR38119">
    <property type="entry name" value="BTB DOMAIN-CONTAINING PROTEIN-RELATED"/>
    <property type="match status" value="1"/>
</dbReference>
<protein>
    <submittedName>
        <fullName evidence="2">Uncharacterized protein</fullName>
    </submittedName>
</protein>
<dbReference type="RefSeq" id="XP_064664428.1">
    <property type="nucleotide sequence ID" value="XM_064798194.1"/>
</dbReference>
<feature type="region of interest" description="Disordered" evidence="1">
    <location>
        <begin position="66"/>
        <end position="87"/>
    </location>
</feature>
<evidence type="ECO:0000313" key="2">
    <source>
        <dbReference type="EMBL" id="KAK5175790.1"/>
    </source>
</evidence>
<organism evidence="2 3">
    <name type="scientific">Saxophila tyrrhenica</name>
    <dbReference type="NCBI Taxonomy" id="1690608"/>
    <lineage>
        <taxon>Eukaryota</taxon>
        <taxon>Fungi</taxon>
        <taxon>Dikarya</taxon>
        <taxon>Ascomycota</taxon>
        <taxon>Pezizomycotina</taxon>
        <taxon>Dothideomycetes</taxon>
        <taxon>Dothideomycetidae</taxon>
        <taxon>Mycosphaerellales</taxon>
        <taxon>Extremaceae</taxon>
        <taxon>Saxophila</taxon>
    </lineage>
</organism>
<dbReference type="GeneID" id="89922279"/>
<name>A0AAV9PTW6_9PEZI</name>
<evidence type="ECO:0000256" key="1">
    <source>
        <dbReference type="SAM" id="MobiDB-lite"/>
    </source>
</evidence>
<gene>
    <name evidence="2" type="ORF">LTR77_000930</name>
</gene>
<feature type="region of interest" description="Disordered" evidence="1">
    <location>
        <begin position="344"/>
        <end position="385"/>
    </location>
</feature>
<feature type="compositionally biased region" description="Polar residues" evidence="1">
    <location>
        <begin position="350"/>
        <end position="372"/>
    </location>
</feature>
<accession>A0AAV9PTW6</accession>
<keyword evidence="3" id="KW-1185">Reference proteome</keyword>
<sequence length="484" mass="53647">MFSQSGDVEIVIATQDGRKENRYVLHRQTLCQCSGFFDASTRVEWSGRQGDGGGGGGLARINEVDSAVGGSSRASSQERRPSFQQQSGKRWRYVLDWKNVNDDDPPLLVQREHAAESLFGGGGDSRSASAHTRPPAASEGFFRNMRALVSSDDTRSQAGGSLVEPGEEVLKDYDNLFRTMYQRRPILDGVNIATAYTECKALLHLADMYDALDVVGDRVDHHLLCFGAKLFKQIARYPPSYLKLGYLARSQKIFSEALIHVVGQWPAAAPQLRNQVEAAVMDLIEDKAEELADLQARVESKLWRLTLTTSRGERVTPSNDFLSWLAMSLFRQWFAENTTPGISGILKPSSRPSSNSTQQPTRQASRSSNHIASQRLPAPAPTPASPAAPFSVGRVFLLLGSASPSTYLGHDETKRFLKLNPDLYTRDNLRRFERRVDELKHLARDAVKPLMRNFLELDLSSFGPGGLGYLTCTRVEGTDLPWDA</sequence>
<comment type="caution">
    <text evidence="2">The sequence shown here is derived from an EMBL/GenBank/DDBJ whole genome shotgun (WGS) entry which is preliminary data.</text>
</comment>
<dbReference type="EMBL" id="JAVRRT010000001">
    <property type="protein sequence ID" value="KAK5175790.1"/>
    <property type="molecule type" value="Genomic_DNA"/>
</dbReference>
<dbReference type="Proteomes" id="UP001337655">
    <property type="component" value="Unassembled WGS sequence"/>
</dbReference>
<dbReference type="PANTHER" id="PTHR38119:SF1">
    <property type="entry name" value="BTB DOMAIN-CONTAINING PROTEIN"/>
    <property type="match status" value="1"/>
</dbReference>